<dbReference type="PANTHER" id="PTHR23522:SF10">
    <property type="entry name" value="3-PHENYLPROPIONIC ACID TRANSPORTER-RELATED"/>
    <property type="match status" value="1"/>
</dbReference>
<feature type="transmembrane region" description="Helical" evidence="8">
    <location>
        <begin position="296"/>
        <end position="317"/>
    </location>
</feature>
<feature type="transmembrane region" description="Helical" evidence="8">
    <location>
        <begin position="365"/>
        <end position="383"/>
    </location>
</feature>
<dbReference type="OrthoDB" id="9150135at2"/>
<dbReference type="PATRIC" id="fig|1280951.3.peg.1889"/>
<dbReference type="RefSeq" id="WP_011648011.1">
    <property type="nucleotide sequence ID" value="NZ_ARYI01000007.1"/>
</dbReference>
<keyword evidence="2" id="KW-0813">Transport</keyword>
<dbReference type="GO" id="GO:0005886">
    <property type="term" value="C:plasma membrane"/>
    <property type="evidence" value="ECO:0007669"/>
    <property type="project" value="UniProtKB-SubCell"/>
</dbReference>
<feature type="transmembrane region" description="Helical" evidence="8">
    <location>
        <begin position="329"/>
        <end position="353"/>
    </location>
</feature>
<sequence>MAVSASWRAALAAGAVNLVLGANLPYLPVWMERVAGMSGAEIAGASTLAILIRIFAGPLTAGIAQDHGLRGTLASVMVVALAGYALLVPESPRAVDFFLCVLVYSAMNLVGPLFEAVLVFGTRNGRPDYGEGRAIASAAFVAANLGGGAILGAYGPDWILFYLIAASAIAALAPMFTKQGARAAVARRPLISTFTDSFTIYRMPGVFMYLLAAALIQASHGAYYAFASNIWIAQGIDGGHIGALWAIGVAAEILLLLLSRKLLKDMNYYAMLWLGGIGALIRWTAAGFVLPVEAVYVFQTLHAASFAMTHIGTMRFLQAALPDDKLSLAYSANGALIFGPAMAVTGLASGIAYDALAPGGIESQTKLYWLMVLVTLTGVSLIWRASREPITPVEPHP</sequence>
<keyword evidence="5 8" id="KW-0812">Transmembrane</keyword>
<dbReference type="NCBIfam" id="NF037955">
    <property type="entry name" value="mfs"/>
    <property type="match status" value="1"/>
</dbReference>
<dbReference type="AlphaFoldDB" id="A0A059FSE3"/>
<evidence type="ECO:0000256" key="7">
    <source>
        <dbReference type="ARBA" id="ARBA00023136"/>
    </source>
</evidence>
<proteinExistence type="predicted"/>
<feature type="domain" description="Major facilitator superfamily associated" evidence="9">
    <location>
        <begin position="19"/>
        <end position="355"/>
    </location>
</feature>
<evidence type="ECO:0000256" key="1">
    <source>
        <dbReference type="ARBA" id="ARBA00004429"/>
    </source>
</evidence>
<protein>
    <recommendedName>
        <fullName evidence="9">Major facilitator superfamily associated domain-containing protein</fullName>
    </recommendedName>
</protein>
<feature type="transmembrane region" description="Helical" evidence="8">
    <location>
        <begin position="134"/>
        <end position="153"/>
    </location>
</feature>
<dbReference type="InterPro" id="IPR036259">
    <property type="entry name" value="MFS_trans_sf"/>
</dbReference>
<feature type="transmembrane region" description="Helical" evidence="8">
    <location>
        <begin position="270"/>
        <end position="290"/>
    </location>
</feature>
<accession>A0A059FSE3</accession>
<feature type="transmembrane region" description="Helical" evidence="8">
    <location>
        <begin position="206"/>
        <end position="226"/>
    </location>
</feature>
<evidence type="ECO:0000256" key="8">
    <source>
        <dbReference type="SAM" id="Phobius"/>
    </source>
</evidence>
<reference evidence="10 11" key="1">
    <citation type="submission" date="2013-04" db="EMBL/GenBank/DDBJ databases">
        <title>Hyphomonas hirschiana VP5 Genome Sequencing.</title>
        <authorList>
            <person name="Lai Q."/>
            <person name="Shao Z."/>
        </authorList>
    </citation>
    <scope>NUCLEOTIDE SEQUENCE [LARGE SCALE GENOMIC DNA]</scope>
    <source>
        <strain evidence="10 11">VP5</strain>
    </source>
</reference>
<feature type="transmembrane region" description="Helical" evidence="8">
    <location>
        <begin position="159"/>
        <end position="177"/>
    </location>
</feature>
<gene>
    <name evidence="10" type="ORF">HHI_09372</name>
</gene>
<dbReference type="GO" id="GO:0030395">
    <property type="term" value="F:lactose binding"/>
    <property type="evidence" value="ECO:0007669"/>
    <property type="project" value="TreeGrafter"/>
</dbReference>
<dbReference type="PIRSF" id="PIRSF004925">
    <property type="entry name" value="HcaT"/>
    <property type="match status" value="1"/>
</dbReference>
<comment type="subcellular location">
    <subcellularLocation>
        <location evidence="1">Cell inner membrane</location>
        <topology evidence="1">Multi-pass membrane protein</topology>
    </subcellularLocation>
</comment>
<evidence type="ECO:0000256" key="3">
    <source>
        <dbReference type="ARBA" id="ARBA00022475"/>
    </source>
</evidence>
<dbReference type="Gene3D" id="1.20.1250.20">
    <property type="entry name" value="MFS general substrate transporter like domains"/>
    <property type="match status" value="2"/>
</dbReference>
<dbReference type="SUPFAM" id="SSF103473">
    <property type="entry name" value="MFS general substrate transporter"/>
    <property type="match status" value="1"/>
</dbReference>
<dbReference type="EMBL" id="ARYI01000007">
    <property type="protein sequence ID" value="KCZ93595.1"/>
    <property type="molecule type" value="Genomic_DNA"/>
</dbReference>
<evidence type="ECO:0000256" key="5">
    <source>
        <dbReference type="ARBA" id="ARBA00022692"/>
    </source>
</evidence>
<dbReference type="Proteomes" id="UP000025061">
    <property type="component" value="Unassembled WGS sequence"/>
</dbReference>
<feature type="transmembrane region" description="Helical" evidence="8">
    <location>
        <begin position="238"/>
        <end position="258"/>
    </location>
</feature>
<dbReference type="InterPro" id="IPR026032">
    <property type="entry name" value="HcaT-like"/>
</dbReference>
<dbReference type="GO" id="GO:0015528">
    <property type="term" value="F:lactose:proton symporter activity"/>
    <property type="evidence" value="ECO:0007669"/>
    <property type="project" value="TreeGrafter"/>
</dbReference>
<feature type="transmembrane region" description="Helical" evidence="8">
    <location>
        <begin position="37"/>
        <end position="56"/>
    </location>
</feature>
<keyword evidence="7 8" id="KW-0472">Membrane</keyword>
<evidence type="ECO:0000256" key="2">
    <source>
        <dbReference type="ARBA" id="ARBA00022448"/>
    </source>
</evidence>
<organism evidence="10 11">
    <name type="scientific">Hyphomonas hirschiana VP5</name>
    <dbReference type="NCBI Taxonomy" id="1280951"/>
    <lineage>
        <taxon>Bacteria</taxon>
        <taxon>Pseudomonadati</taxon>
        <taxon>Pseudomonadota</taxon>
        <taxon>Alphaproteobacteria</taxon>
        <taxon>Hyphomonadales</taxon>
        <taxon>Hyphomonadaceae</taxon>
        <taxon>Hyphomonas</taxon>
    </lineage>
</organism>
<keyword evidence="3" id="KW-1003">Cell membrane</keyword>
<evidence type="ECO:0000259" key="9">
    <source>
        <dbReference type="Pfam" id="PF12832"/>
    </source>
</evidence>
<dbReference type="Pfam" id="PF12832">
    <property type="entry name" value="MFS_1_like"/>
    <property type="match status" value="1"/>
</dbReference>
<evidence type="ECO:0000313" key="10">
    <source>
        <dbReference type="EMBL" id="KCZ93595.1"/>
    </source>
</evidence>
<feature type="transmembrane region" description="Helical" evidence="8">
    <location>
        <begin position="94"/>
        <end position="122"/>
    </location>
</feature>
<keyword evidence="11" id="KW-1185">Reference proteome</keyword>
<evidence type="ECO:0000313" key="11">
    <source>
        <dbReference type="Proteomes" id="UP000025061"/>
    </source>
</evidence>
<evidence type="ECO:0000256" key="6">
    <source>
        <dbReference type="ARBA" id="ARBA00022989"/>
    </source>
</evidence>
<keyword evidence="6 8" id="KW-1133">Transmembrane helix</keyword>
<feature type="transmembrane region" description="Helical" evidence="8">
    <location>
        <begin position="68"/>
        <end position="88"/>
    </location>
</feature>
<keyword evidence="4" id="KW-0997">Cell inner membrane</keyword>
<dbReference type="PANTHER" id="PTHR23522">
    <property type="entry name" value="BLL5896 PROTEIN"/>
    <property type="match status" value="1"/>
</dbReference>
<comment type="caution">
    <text evidence="10">The sequence shown here is derived from an EMBL/GenBank/DDBJ whole genome shotgun (WGS) entry which is preliminary data.</text>
</comment>
<evidence type="ECO:0000256" key="4">
    <source>
        <dbReference type="ARBA" id="ARBA00022519"/>
    </source>
</evidence>
<dbReference type="InterPro" id="IPR024989">
    <property type="entry name" value="MFS_assoc_dom"/>
</dbReference>
<name>A0A059FSE3_9PROT</name>